<protein>
    <recommendedName>
        <fullName evidence="1">Reverse transcriptase zinc-binding domain-containing protein</fullName>
    </recommendedName>
</protein>
<dbReference type="Proteomes" id="UP000886595">
    <property type="component" value="Unassembled WGS sequence"/>
</dbReference>
<proteinExistence type="predicted"/>
<name>A0A8X7RKA9_BRACI</name>
<accession>A0A8X7RKA9</accession>
<dbReference type="InterPro" id="IPR026960">
    <property type="entry name" value="RVT-Znf"/>
</dbReference>
<evidence type="ECO:0000259" key="1">
    <source>
        <dbReference type="Pfam" id="PF13966"/>
    </source>
</evidence>
<keyword evidence="3" id="KW-1185">Reference proteome</keyword>
<sequence>MVKWNQGIDGGCAFCKQQLETRDHLFFRCTYSSSLWTRLMCQLMGTHYTEEWSNLILFMSQSPLSRTQMFLARYVFQTTLYMIWRERNARKHGEKPRPQETLFRVIDRQIKNRTSTIKTQDKNLENAFQAWIVSVGT</sequence>
<evidence type="ECO:0000313" key="3">
    <source>
        <dbReference type="Proteomes" id="UP000886595"/>
    </source>
</evidence>
<feature type="domain" description="Reverse transcriptase zinc-binding" evidence="1">
    <location>
        <begin position="2"/>
        <end position="36"/>
    </location>
</feature>
<gene>
    <name evidence="2" type="ORF">Bca52824_049430</name>
</gene>
<evidence type="ECO:0000313" key="2">
    <source>
        <dbReference type="EMBL" id="KAG2289826.1"/>
    </source>
</evidence>
<comment type="caution">
    <text evidence="2">The sequence shown here is derived from an EMBL/GenBank/DDBJ whole genome shotgun (WGS) entry which is preliminary data.</text>
</comment>
<dbReference type="Pfam" id="PF13966">
    <property type="entry name" value="zf-RVT"/>
    <property type="match status" value="1"/>
</dbReference>
<dbReference type="OrthoDB" id="1104096at2759"/>
<organism evidence="2 3">
    <name type="scientific">Brassica carinata</name>
    <name type="common">Ethiopian mustard</name>
    <name type="synonym">Abyssinian cabbage</name>
    <dbReference type="NCBI Taxonomy" id="52824"/>
    <lineage>
        <taxon>Eukaryota</taxon>
        <taxon>Viridiplantae</taxon>
        <taxon>Streptophyta</taxon>
        <taxon>Embryophyta</taxon>
        <taxon>Tracheophyta</taxon>
        <taxon>Spermatophyta</taxon>
        <taxon>Magnoliopsida</taxon>
        <taxon>eudicotyledons</taxon>
        <taxon>Gunneridae</taxon>
        <taxon>Pentapetalae</taxon>
        <taxon>rosids</taxon>
        <taxon>malvids</taxon>
        <taxon>Brassicales</taxon>
        <taxon>Brassicaceae</taxon>
        <taxon>Brassiceae</taxon>
        <taxon>Brassica</taxon>
    </lineage>
</organism>
<dbReference type="AlphaFoldDB" id="A0A8X7RKA9"/>
<reference evidence="2 3" key="1">
    <citation type="submission" date="2020-02" db="EMBL/GenBank/DDBJ databases">
        <authorList>
            <person name="Ma Q."/>
            <person name="Huang Y."/>
            <person name="Song X."/>
            <person name="Pei D."/>
        </authorList>
    </citation>
    <scope>NUCLEOTIDE SEQUENCE [LARGE SCALE GENOMIC DNA]</scope>
    <source>
        <strain evidence="2">Sxm20200214</strain>
        <tissue evidence="2">Leaf</tissue>
    </source>
</reference>
<dbReference type="EMBL" id="JAAMPC010000010">
    <property type="protein sequence ID" value="KAG2289826.1"/>
    <property type="molecule type" value="Genomic_DNA"/>
</dbReference>